<evidence type="ECO:0000313" key="2">
    <source>
        <dbReference type="Proteomes" id="UP000326396"/>
    </source>
</evidence>
<evidence type="ECO:0000313" key="1">
    <source>
        <dbReference type="EMBL" id="KAD7116672.1"/>
    </source>
</evidence>
<dbReference type="EMBL" id="SZYD01000002">
    <property type="protein sequence ID" value="KAD7116672.1"/>
    <property type="molecule type" value="Genomic_DNA"/>
</dbReference>
<dbReference type="PANTHER" id="PTHR34956">
    <property type="entry name" value="OS05G0397300 PROTEIN"/>
    <property type="match status" value="1"/>
</dbReference>
<comment type="caution">
    <text evidence="1">The sequence shown here is derived from an EMBL/GenBank/DDBJ whole genome shotgun (WGS) entry which is preliminary data.</text>
</comment>
<dbReference type="OrthoDB" id="10567769at2759"/>
<accession>A0A5N6PTI8</accession>
<reference evidence="1 2" key="1">
    <citation type="submission" date="2019-05" db="EMBL/GenBank/DDBJ databases">
        <title>Mikania micrantha, genome provides insights into the molecular mechanism of rapid growth.</title>
        <authorList>
            <person name="Liu B."/>
        </authorList>
    </citation>
    <scope>NUCLEOTIDE SEQUENCE [LARGE SCALE GENOMIC DNA]</scope>
    <source>
        <strain evidence="1">NLD-2019</strain>
        <tissue evidence="1">Leaf</tissue>
    </source>
</reference>
<dbReference type="Proteomes" id="UP000326396">
    <property type="component" value="Linkage Group LG10"/>
</dbReference>
<sequence>MSLDYSHLHRDMEFENEITRQILMLIMDDEDDDEEMHARGRSVVSRGSYGGGLVTSDCSYFSGWSESVAVPGWMERLWAGNGGGTGVFIPQLVATAGKSRRRRRRHNKSRKNN</sequence>
<protein>
    <submittedName>
        <fullName evidence="1">Uncharacterized protein</fullName>
    </submittedName>
</protein>
<organism evidence="1 2">
    <name type="scientific">Mikania micrantha</name>
    <name type="common">bitter vine</name>
    <dbReference type="NCBI Taxonomy" id="192012"/>
    <lineage>
        <taxon>Eukaryota</taxon>
        <taxon>Viridiplantae</taxon>
        <taxon>Streptophyta</taxon>
        <taxon>Embryophyta</taxon>
        <taxon>Tracheophyta</taxon>
        <taxon>Spermatophyta</taxon>
        <taxon>Magnoliopsida</taxon>
        <taxon>eudicotyledons</taxon>
        <taxon>Gunneridae</taxon>
        <taxon>Pentapetalae</taxon>
        <taxon>asterids</taxon>
        <taxon>campanulids</taxon>
        <taxon>Asterales</taxon>
        <taxon>Asteraceae</taxon>
        <taxon>Asteroideae</taxon>
        <taxon>Heliantheae alliance</taxon>
        <taxon>Eupatorieae</taxon>
        <taxon>Mikania</taxon>
    </lineage>
</organism>
<proteinExistence type="predicted"/>
<name>A0A5N6PTI8_9ASTR</name>
<keyword evidence="2" id="KW-1185">Reference proteome</keyword>
<dbReference type="AlphaFoldDB" id="A0A5N6PTI8"/>
<dbReference type="PANTHER" id="PTHR34956:SF1">
    <property type="entry name" value="DUF4005 DOMAIN-CONTAINING PROTEIN"/>
    <property type="match status" value="1"/>
</dbReference>
<gene>
    <name evidence="1" type="ORF">E3N88_03940</name>
</gene>